<evidence type="ECO:0000259" key="2">
    <source>
        <dbReference type="Pfam" id="PF07992"/>
    </source>
</evidence>
<dbReference type="InterPro" id="IPR051691">
    <property type="entry name" value="Metab_Enz_Cyan_OpOx_G3PDH"/>
</dbReference>
<protein>
    <submittedName>
        <fullName evidence="4">Hydrogen cyanide synthase subunit HcnB</fullName>
        <ecNumber evidence="4">1.4.99.5</ecNumber>
    </submittedName>
</protein>
<dbReference type="InterPro" id="IPR023753">
    <property type="entry name" value="FAD/NAD-binding_dom"/>
</dbReference>
<reference evidence="4 5" key="1">
    <citation type="submission" date="2017-07" db="EMBL/GenBank/DDBJ databases">
        <title>Genome Sequence of Antarctobacter heliothermus Strain SMS3 Isolated from a culture of the Diatom Skeletonema marinoi.</title>
        <authorList>
            <person name="Topel M."/>
            <person name="Pinder M.I.M."/>
            <person name="Johansson O.N."/>
            <person name="Kourtchenko O."/>
            <person name="Godhe A."/>
            <person name="Clarke A.K."/>
        </authorList>
    </citation>
    <scope>NUCLEOTIDE SEQUENCE [LARGE SCALE GENOMIC DNA]</scope>
    <source>
        <strain evidence="4 5">SMS3</strain>
        <plasmid evidence="5">Plasmid psms3-1</plasmid>
    </source>
</reference>
<keyword evidence="1 4" id="KW-0560">Oxidoreductase</keyword>
<dbReference type="PANTHER" id="PTHR42949">
    <property type="entry name" value="ANAEROBIC GLYCEROL-3-PHOSPHATE DEHYDROGENASE SUBUNIT B"/>
    <property type="match status" value="1"/>
</dbReference>
<dbReference type="InterPro" id="IPR036188">
    <property type="entry name" value="FAD/NAD-bd_sf"/>
</dbReference>
<dbReference type="EMBL" id="CP022541">
    <property type="protein sequence ID" value="ASP23304.1"/>
    <property type="molecule type" value="Genomic_DNA"/>
</dbReference>
<dbReference type="PIRSF" id="PIRSF037495">
    <property type="entry name" value="Opine_OX_OoxA/HcnB"/>
    <property type="match status" value="1"/>
</dbReference>
<dbReference type="Pfam" id="PF13510">
    <property type="entry name" value="Fer2_4"/>
    <property type="match status" value="1"/>
</dbReference>
<dbReference type="Pfam" id="PF07992">
    <property type="entry name" value="Pyr_redox_2"/>
    <property type="match status" value="1"/>
</dbReference>
<dbReference type="CDD" id="cd19946">
    <property type="entry name" value="GlpA-like_Fer2_BFD-like"/>
    <property type="match status" value="1"/>
</dbReference>
<dbReference type="InterPro" id="IPR036010">
    <property type="entry name" value="2Fe-2S_ferredoxin-like_sf"/>
</dbReference>
<feature type="domain" description="SoxA A3" evidence="3">
    <location>
        <begin position="458"/>
        <end position="539"/>
    </location>
</feature>
<accession>A0A222EAT5</accession>
<dbReference type="SUPFAM" id="SSF51905">
    <property type="entry name" value="FAD/NAD(P)-binding domain"/>
    <property type="match status" value="1"/>
</dbReference>
<dbReference type="PRINTS" id="PR00368">
    <property type="entry name" value="FADPNR"/>
</dbReference>
<dbReference type="OrthoDB" id="9801699at2"/>
<evidence type="ECO:0000259" key="3">
    <source>
        <dbReference type="Pfam" id="PF17806"/>
    </source>
</evidence>
<dbReference type="InterPro" id="IPR017224">
    <property type="entry name" value="Opine_Oxase_asu/HCN_bsu"/>
</dbReference>
<keyword evidence="4" id="KW-0614">Plasmid</keyword>
<dbReference type="Gene3D" id="1.10.10.1100">
    <property type="entry name" value="BFD-like [2Fe-2S]-binding domain"/>
    <property type="match status" value="1"/>
</dbReference>
<dbReference type="SUPFAM" id="SSF54292">
    <property type="entry name" value="2Fe-2S ferredoxin-like"/>
    <property type="match status" value="1"/>
</dbReference>
<dbReference type="CDD" id="cd00207">
    <property type="entry name" value="fer2"/>
    <property type="match status" value="1"/>
</dbReference>
<evidence type="ECO:0000313" key="5">
    <source>
        <dbReference type="Proteomes" id="UP000203589"/>
    </source>
</evidence>
<evidence type="ECO:0000313" key="4">
    <source>
        <dbReference type="EMBL" id="ASP23304.1"/>
    </source>
</evidence>
<dbReference type="PRINTS" id="PR00469">
    <property type="entry name" value="PNDRDTASEII"/>
</dbReference>
<sequence>MTLRFTFDGQEITCPADSSLAAALTQAGHRAFRLTDQGAARGIFCGMGVCQDCLVTIDGRPNQRACMTPARDGMTVTTQVARPPLTAPAPRDLTPKRLTPSVLVVGGGAGGLTAAITARETGAEVVVLDERKVPGGQYFKQDANPARAPLDAQQSEGRALVQAAQEAGVTILSQTEVWGAFDGPEIMATGPDAVYAIAPQKLIVATGAYERPAMIPGWTLPGVMTVGAAQTLWRSYRTLPGKRVALFGNGPLVAQVALELANGGAQIVTLAEAAPAAWQRPAATFDMIRRDPGLARKGMAMLAGLRRHGVRPTHDALPTAIRQTANGLKITYSVKGQTRTVTADAVCLNFGFQPQNEILRLLGCDMTYDARFDQLRVTRSDSCETSVSGVYAIGDCCGLGGAPAAMVEGRIAGHAVCGGGTRAGDRTDLTRHRAFQSALWRVYAADLPLPEEAAPDTHICRCEEVTKAQLDAALDDDPTDIGALKRATRIGMGRCQGRYCAPAVAGIMARRQGKPLGDLSYFAPRVPIKPVDIAAITAAEALLDDLDD</sequence>
<name>A0A222EAT5_9RHOB</name>
<evidence type="ECO:0000256" key="1">
    <source>
        <dbReference type="ARBA" id="ARBA00023002"/>
    </source>
</evidence>
<feature type="domain" description="FAD/NAD(P)-binding" evidence="2">
    <location>
        <begin position="101"/>
        <end position="409"/>
    </location>
</feature>
<dbReference type="GO" id="GO:0050622">
    <property type="term" value="F:glycine dehydrogenase (cyanide-forming) activity"/>
    <property type="evidence" value="ECO:0007669"/>
    <property type="project" value="UniProtKB-EC"/>
</dbReference>
<dbReference type="InterPro" id="IPR042204">
    <property type="entry name" value="2Fe-2S-bd_N"/>
</dbReference>
<proteinExistence type="predicted"/>
<dbReference type="Gene3D" id="3.50.50.60">
    <property type="entry name" value="FAD/NAD(P)-binding domain"/>
    <property type="match status" value="2"/>
</dbReference>
<dbReference type="Pfam" id="PF17806">
    <property type="entry name" value="SO_alpha_A3"/>
    <property type="match status" value="1"/>
</dbReference>
<gene>
    <name evidence="4" type="primary">hcnB</name>
    <name evidence="4" type="ORF">ANTHELSMS3_04914</name>
</gene>
<dbReference type="GO" id="GO:0051536">
    <property type="term" value="F:iron-sulfur cluster binding"/>
    <property type="evidence" value="ECO:0007669"/>
    <property type="project" value="InterPro"/>
</dbReference>
<dbReference type="Proteomes" id="UP000203589">
    <property type="component" value="Plasmid pSMS3-1"/>
</dbReference>
<geneLocation type="plasmid" evidence="5">
    <name>psms3-1</name>
</geneLocation>
<dbReference type="PANTHER" id="PTHR42949:SF3">
    <property type="entry name" value="ANAEROBIC GLYCEROL-3-PHOSPHATE DEHYDROGENASE SUBUNIT B"/>
    <property type="match status" value="1"/>
</dbReference>
<dbReference type="InterPro" id="IPR041854">
    <property type="entry name" value="BFD-like_2Fe2S-bd_dom_sf"/>
</dbReference>
<dbReference type="EC" id="1.4.99.5" evidence="4"/>
<dbReference type="InterPro" id="IPR001041">
    <property type="entry name" value="2Fe-2S_ferredoxin-type"/>
</dbReference>
<dbReference type="RefSeq" id="WP_094037411.1">
    <property type="nucleotide sequence ID" value="NZ_CP022541.1"/>
</dbReference>
<keyword evidence="5" id="KW-1185">Reference proteome</keyword>
<dbReference type="KEGG" id="aht:ANTHELSMS3_04914"/>
<organism evidence="4 5">
    <name type="scientific">Antarctobacter heliothermus</name>
    <dbReference type="NCBI Taxonomy" id="74033"/>
    <lineage>
        <taxon>Bacteria</taxon>
        <taxon>Pseudomonadati</taxon>
        <taxon>Pseudomonadota</taxon>
        <taxon>Alphaproteobacteria</taxon>
        <taxon>Rhodobacterales</taxon>
        <taxon>Roseobacteraceae</taxon>
        <taxon>Antarctobacter</taxon>
    </lineage>
</organism>
<dbReference type="AlphaFoldDB" id="A0A222EAT5"/>
<dbReference type="Gene3D" id="3.10.20.440">
    <property type="entry name" value="2Fe-2S iron-sulphur cluster binding domain, sarcosine oxidase, alpha subunit, N-terminal domain"/>
    <property type="match status" value="1"/>
</dbReference>
<dbReference type="InterPro" id="IPR041117">
    <property type="entry name" value="SoxA_A3"/>
</dbReference>